<evidence type="ECO:0000313" key="3">
    <source>
        <dbReference type="Proteomes" id="UP001218218"/>
    </source>
</evidence>
<dbReference type="EMBL" id="JARIHO010000084">
    <property type="protein sequence ID" value="KAJ7308653.1"/>
    <property type="molecule type" value="Genomic_DNA"/>
</dbReference>
<evidence type="ECO:0000256" key="1">
    <source>
        <dbReference type="SAM" id="MobiDB-lite"/>
    </source>
</evidence>
<comment type="caution">
    <text evidence="2">The sequence shown here is derived from an EMBL/GenBank/DDBJ whole genome shotgun (WGS) entry which is preliminary data.</text>
</comment>
<gene>
    <name evidence="2" type="ORF">DFH08DRAFT_975000</name>
</gene>
<organism evidence="2 3">
    <name type="scientific">Mycena albidolilacea</name>
    <dbReference type="NCBI Taxonomy" id="1033008"/>
    <lineage>
        <taxon>Eukaryota</taxon>
        <taxon>Fungi</taxon>
        <taxon>Dikarya</taxon>
        <taxon>Basidiomycota</taxon>
        <taxon>Agaricomycotina</taxon>
        <taxon>Agaricomycetes</taxon>
        <taxon>Agaricomycetidae</taxon>
        <taxon>Agaricales</taxon>
        <taxon>Marasmiineae</taxon>
        <taxon>Mycenaceae</taxon>
        <taxon>Mycena</taxon>
    </lineage>
</organism>
<dbReference type="AlphaFoldDB" id="A0AAD7EB01"/>
<feature type="region of interest" description="Disordered" evidence="1">
    <location>
        <begin position="137"/>
        <end position="171"/>
    </location>
</feature>
<proteinExistence type="predicted"/>
<name>A0AAD7EB01_9AGAR</name>
<protein>
    <submittedName>
        <fullName evidence="2">Uncharacterized protein</fullName>
    </submittedName>
</protein>
<feature type="compositionally biased region" description="Pro residues" evidence="1">
    <location>
        <begin position="56"/>
        <end position="73"/>
    </location>
</feature>
<reference evidence="2" key="1">
    <citation type="submission" date="2023-03" db="EMBL/GenBank/DDBJ databases">
        <title>Massive genome expansion in bonnet fungi (Mycena s.s.) driven by repeated elements and novel gene families across ecological guilds.</title>
        <authorList>
            <consortium name="Lawrence Berkeley National Laboratory"/>
            <person name="Harder C.B."/>
            <person name="Miyauchi S."/>
            <person name="Viragh M."/>
            <person name="Kuo A."/>
            <person name="Thoen E."/>
            <person name="Andreopoulos B."/>
            <person name="Lu D."/>
            <person name="Skrede I."/>
            <person name="Drula E."/>
            <person name="Henrissat B."/>
            <person name="Morin E."/>
            <person name="Kohler A."/>
            <person name="Barry K."/>
            <person name="LaButti K."/>
            <person name="Morin E."/>
            <person name="Salamov A."/>
            <person name="Lipzen A."/>
            <person name="Mereny Z."/>
            <person name="Hegedus B."/>
            <person name="Baldrian P."/>
            <person name="Stursova M."/>
            <person name="Weitz H."/>
            <person name="Taylor A."/>
            <person name="Grigoriev I.V."/>
            <person name="Nagy L.G."/>
            <person name="Martin F."/>
            <person name="Kauserud H."/>
        </authorList>
    </citation>
    <scope>NUCLEOTIDE SEQUENCE</scope>
    <source>
        <strain evidence="2">CBHHK002</strain>
    </source>
</reference>
<feature type="region of interest" description="Disordered" evidence="1">
    <location>
        <begin position="45"/>
        <end position="75"/>
    </location>
</feature>
<keyword evidence="3" id="KW-1185">Reference proteome</keyword>
<dbReference type="Proteomes" id="UP001218218">
    <property type="component" value="Unassembled WGS sequence"/>
</dbReference>
<accession>A0AAD7EB01</accession>
<sequence>MHPFPSPSQHLPPFSSSFPLLILFSTLHKRPLTSLIHNTVSSAGHSLTSAHSHPARTPPSTTPAPPAPTPSPNPNFSYIAIEPDAPDITQAPAFPPVSAIRHCTKSLSVDRPPSCVVFCVAQFRLHHLELYLGLRIRPPQPDPLPRLPSNDEDRRSSTLASTRPRNQARGDLTVSFSPSFAYATARPRTRFERRFSAFAPPSSTSGSSNGHGGLLTLARPPQPAWRSLYVRLRFIDGRYNQELPFASGLDAALTS</sequence>
<evidence type="ECO:0000313" key="2">
    <source>
        <dbReference type="EMBL" id="KAJ7308653.1"/>
    </source>
</evidence>